<sequence>MSSITYHVQSQGLTGPGATLSEIAVGLTYVDTLNAYSAEQWFILTAAEPTASWTFDPGPAVDGTLFYHGMLVPQAGAATSFGMAVAAGAGSPIVVGANVSLPRTLSIVPVQIAWSRVSEAEVQVNGQYFRFSPNDTVARYLPLSAASYDWSLIYTLNEGQTFSVQATGATAPVLLLPPVPPLATIAFSVDSAYFDCLPIDHITVMPTNPGGQPPQITLTASQPGPTGADIFETQQGSAWTLLYDYTYTVHYTQASGLSSYTATVTGERNSTVVLSEMGVRIFDVAPAMAPVLGGISISYTYGATTKTTQAPAILQITSGDYQPGPFSYAVTYALSGSIEPGAALQTGSYALPAQVPPLPRVILDGNPFTVKTTTVTASGLTDSQRFNLTLFSTENGNLGLPDNSQWTMNGANKPVMLTKAAPSQTYTFAAISPDLAALSFAGSLIDQTMGTFTNAISANSSLHLAPHAIPYSITVNPTLVDWKTVDSVTLTLCNDAHPAESSTMTFTPASGFEYATYPVARPGSVPTISYCAVYSLSDGSKRTEKQTSVPAPATLILPATGSLTGDQC</sequence>
<dbReference type="RefSeq" id="WP_076398765.1">
    <property type="nucleotide sequence ID" value="NZ_FTOA01000001.1"/>
</dbReference>
<dbReference type="Proteomes" id="UP000185678">
    <property type="component" value="Unassembled WGS sequence"/>
</dbReference>
<dbReference type="AlphaFoldDB" id="A0A1N7IX53"/>
<dbReference type="EMBL" id="FTOA01000001">
    <property type="protein sequence ID" value="SIS41649.1"/>
    <property type="molecule type" value="Genomic_DNA"/>
</dbReference>
<dbReference type="STRING" id="80876.SAMN05421779_101707"/>
<name>A0A1N7IX53_9PROT</name>
<organism evidence="1 2">
    <name type="scientific">Insolitispirillum peregrinum</name>
    <dbReference type="NCBI Taxonomy" id="80876"/>
    <lineage>
        <taxon>Bacteria</taxon>
        <taxon>Pseudomonadati</taxon>
        <taxon>Pseudomonadota</taxon>
        <taxon>Alphaproteobacteria</taxon>
        <taxon>Rhodospirillales</taxon>
        <taxon>Novispirillaceae</taxon>
        <taxon>Insolitispirillum</taxon>
    </lineage>
</organism>
<accession>A0A1N7IX53</accession>
<evidence type="ECO:0000313" key="1">
    <source>
        <dbReference type="EMBL" id="SIS41649.1"/>
    </source>
</evidence>
<protein>
    <submittedName>
        <fullName evidence="1">Uncharacterized protein</fullName>
    </submittedName>
</protein>
<reference evidence="1 2" key="1">
    <citation type="submission" date="2017-01" db="EMBL/GenBank/DDBJ databases">
        <authorList>
            <person name="Mah S.A."/>
            <person name="Swanson W.J."/>
            <person name="Moy G.W."/>
            <person name="Vacquier V.D."/>
        </authorList>
    </citation>
    <scope>NUCLEOTIDE SEQUENCE [LARGE SCALE GENOMIC DNA]</scope>
    <source>
        <strain evidence="1 2">DSM 11589</strain>
    </source>
</reference>
<keyword evidence="2" id="KW-1185">Reference proteome</keyword>
<dbReference type="OrthoDB" id="9204527at2"/>
<proteinExistence type="predicted"/>
<gene>
    <name evidence="1" type="ORF">SAMN05421779_101707</name>
</gene>
<evidence type="ECO:0000313" key="2">
    <source>
        <dbReference type="Proteomes" id="UP000185678"/>
    </source>
</evidence>